<feature type="domain" description="DUF6788" evidence="1">
    <location>
        <begin position="8"/>
        <end position="57"/>
    </location>
</feature>
<comment type="caution">
    <text evidence="2">The sequence shown here is derived from an EMBL/GenBank/DDBJ whole genome shotgun (WGS) entry which is preliminary data.</text>
</comment>
<evidence type="ECO:0000313" key="3">
    <source>
        <dbReference type="Proteomes" id="UP000178943"/>
    </source>
</evidence>
<dbReference type="Pfam" id="PF20586">
    <property type="entry name" value="DUF6788"/>
    <property type="match status" value="1"/>
</dbReference>
<evidence type="ECO:0000313" key="2">
    <source>
        <dbReference type="EMBL" id="OGF67177.1"/>
    </source>
</evidence>
<organism evidence="2 3">
    <name type="scientific">Candidatus Fischerbacteria bacterium RBG_13_37_8</name>
    <dbReference type="NCBI Taxonomy" id="1817863"/>
    <lineage>
        <taxon>Bacteria</taxon>
        <taxon>Candidatus Fischeribacteriota</taxon>
    </lineage>
</organism>
<proteinExistence type="predicted"/>
<reference evidence="2 3" key="1">
    <citation type="journal article" date="2016" name="Nat. Commun.">
        <title>Thousands of microbial genomes shed light on interconnected biogeochemical processes in an aquifer system.</title>
        <authorList>
            <person name="Anantharaman K."/>
            <person name="Brown C.T."/>
            <person name="Hug L.A."/>
            <person name="Sharon I."/>
            <person name="Castelle C.J."/>
            <person name="Probst A.J."/>
            <person name="Thomas B.C."/>
            <person name="Singh A."/>
            <person name="Wilkins M.J."/>
            <person name="Karaoz U."/>
            <person name="Brodie E.L."/>
            <person name="Williams K.H."/>
            <person name="Hubbard S.S."/>
            <person name="Banfield J.F."/>
        </authorList>
    </citation>
    <scope>NUCLEOTIDE SEQUENCE [LARGE SCALE GENOMIC DNA]</scope>
</reference>
<protein>
    <recommendedName>
        <fullName evidence="1">DUF6788 domain-containing protein</fullName>
    </recommendedName>
</protein>
<dbReference type="AlphaFoldDB" id="A0A1F5VV77"/>
<gene>
    <name evidence="2" type="ORF">A2Y62_07155</name>
</gene>
<dbReference type="InterPro" id="IPR046738">
    <property type="entry name" value="DUF6788"/>
</dbReference>
<dbReference type="Proteomes" id="UP000178943">
    <property type="component" value="Unassembled WGS sequence"/>
</dbReference>
<evidence type="ECO:0000259" key="1">
    <source>
        <dbReference type="Pfam" id="PF20586"/>
    </source>
</evidence>
<dbReference type="EMBL" id="MFGW01000068">
    <property type="protein sequence ID" value="OGF67177.1"/>
    <property type="molecule type" value="Genomic_DNA"/>
</dbReference>
<sequence>MRSIGQMIKGSIVIRTITCGKANCKCTKGALHRAICITYKEKGKTKTIYIAKEHEAEALLMCANYKRMKELLQKLTSVNIDIVRTPRRYNVKRKKH</sequence>
<name>A0A1F5VV77_9BACT</name>
<accession>A0A1F5VV77</accession>